<dbReference type="SUPFAM" id="SSF46689">
    <property type="entry name" value="Homeodomain-like"/>
    <property type="match status" value="1"/>
</dbReference>
<proteinExistence type="predicted"/>
<reference evidence="7" key="1">
    <citation type="submission" date="2022-11" db="EMBL/GenBank/DDBJ databases">
        <authorList>
            <person name="Hyden B.L."/>
            <person name="Feng K."/>
            <person name="Yates T."/>
            <person name="Jawdy S."/>
            <person name="Smart L.B."/>
            <person name="Muchero W."/>
        </authorList>
    </citation>
    <scope>NUCLEOTIDE SEQUENCE</scope>
    <source>
        <tissue evidence="7">Shoot tip</tissue>
    </source>
</reference>
<dbReference type="InterPro" id="IPR006447">
    <property type="entry name" value="Myb_dom_plants"/>
</dbReference>
<dbReference type="PROSITE" id="PS51294">
    <property type="entry name" value="HTH_MYB"/>
    <property type="match status" value="1"/>
</dbReference>
<name>A0A9Q1AN49_9ROSI</name>
<keyword evidence="2" id="KW-0805">Transcription regulation</keyword>
<gene>
    <name evidence="7" type="ORF">OIU74_001406</name>
</gene>
<protein>
    <submittedName>
        <fullName evidence="7">MYB FAMILY TRANSCRIPTION FACTOR PHL7-LIKE</fullName>
    </submittedName>
</protein>
<dbReference type="Gene3D" id="1.10.10.60">
    <property type="entry name" value="Homeodomain-like"/>
    <property type="match status" value="1"/>
</dbReference>
<evidence type="ECO:0000313" key="8">
    <source>
        <dbReference type="Proteomes" id="UP001151752"/>
    </source>
</evidence>
<evidence type="ECO:0000259" key="6">
    <source>
        <dbReference type="PROSITE" id="PS51294"/>
    </source>
</evidence>
<dbReference type="Proteomes" id="UP001151752">
    <property type="component" value="Chromosome 16"/>
</dbReference>
<dbReference type="Pfam" id="PF00249">
    <property type="entry name" value="Myb_DNA-binding"/>
    <property type="match status" value="1"/>
</dbReference>
<dbReference type="InterPro" id="IPR001005">
    <property type="entry name" value="SANT/Myb"/>
</dbReference>
<dbReference type="InterPro" id="IPR046955">
    <property type="entry name" value="PHR1-like"/>
</dbReference>
<evidence type="ECO:0000256" key="2">
    <source>
        <dbReference type="ARBA" id="ARBA00023015"/>
    </source>
</evidence>
<dbReference type="GO" id="GO:0005634">
    <property type="term" value="C:nucleus"/>
    <property type="evidence" value="ECO:0007669"/>
    <property type="project" value="UniProtKB-SubCell"/>
</dbReference>
<reference evidence="7" key="2">
    <citation type="journal article" date="2023" name="Int. J. Mol. Sci.">
        <title>De Novo Assembly and Annotation of 11 Diverse Shrub Willow (Salix) Genomes Reveals Novel Gene Organization in Sex-Linked Regions.</title>
        <authorList>
            <person name="Hyden B."/>
            <person name="Feng K."/>
            <person name="Yates T.B."/>
            <person name="Jawdy S."/>
            <person name="Cereghino C."/>
            <person name="Smart L.B."/>
            <person name="Muchero W."/>
        </authorList>
    </citation>
    <scope>NUCLEOTIDE SEQUENCE</scope>
    <source>
        <tissue evidence="7">Shoot tip</tissue>
    </source>
</reference>
<dbReference type="AlphaFoldDB" id="A0A9Q1AN49"/>
<comment type="subcellular location">
    <subcellularLocation>
        <location evidence="1">Nucleus</location>
    </subcellularLocation>
</comment>
<dbReference type="InterPro" id="IPR017930">
    <property type="entry name" value="Myb_dom"/>
</dbReference>
<organism evidence="7 8">
    <name type="scientific">Salix koriyanagi</name>
    <dbReference type="NCBI Taxonomy" id="2511006"/>
    <lineage>
        <taxon>Eukaryota</taxon>
        <taxon>Viridiplantae</taxon>
        <taxon>Streptophyta</taxon>
        <taxon>Embryophyta</taxon>
        <taxon>Tracheophyta</taxon>
        <taxon>Spermatophyta</taxon>
        <taxon>Magnoliopsida</taxon>
        <taxon>eudicotyledons</taxon>
        <taxon>Gunneridae</taxon>
        <taxon>Pentapetalae</taxon>
        <taxon>rosids</taxon>
        <taxon>fabids</taxon>
        <taxon>Malpighiales</taxon>
        <taxon>Salicaceae</taxon>
        <taxon>Saliceae</taxon>
        <taxon>Salix</taxon>
    </lineage>
</organism>
<keyword evidence="3" id="KW-0804">Transcription</keyword>
<dbReference type="NCBIfam" id="TIGR01557">
    <property type="entry name" value="myb_SHAQKYF"/>
    <property type="match status" value="1"/>
</dbReference>
<dbReference type="GO" id="GO:0003700">
    <property type="term" value="F:DNA-binding transcription factor activity"/>
    <property type="evidence" value="ECO:0007669"/>
    <property type="project" value="InterPro"/>
</dbReference>
<evidence type="ECO:0000256" key="1">
    <source>
        <dbReference type="ARBA" id="ARBA00004123"/>
    </source>
</evidence>
<evidence type="ECO:0000256" key="3">
    <source>
        <dbReference type="ARBA" id="ARBA00023163"/>
    </source>
</evidence>
<dbReference type="EMBL" id="JAPFFM010000001">
    <property type="protein sequence ID" value="KAJ6777418.1"/>
    <property type="molecule type" value="Genomic_DNA"/>
</dbReference>
<keyword evidence="4" id="KW-0539">Nucleus</keyword>
<accession>A0A9Q1AN49</accession>
<dbReference type="InterPro" id="IPR009057">
    <property type="entry name" value="Homeodomain-like_sf"/>
</dbReference>
<dbReference type="PANTHER" id="PTHR31314">
    <property type="entry name" value="MYB FAMILY TRANSCRIPTION FACTOR PHL7-LIKE"/>
    <property type="match status" value="1"/>
</dbReference>
<sequence>MKLGSDQKNDGLMMDASGKRKVEEGNGESKTKTSASSSNSIVDESEKASSSGVRPYVRSKVPRLRWTPDLHLRFAQAVERLGGYEMATPKLVLQQMNTKGLSIAHVKSHLQMYRSKKIDDQGQVINSRGGLIGSSDYFSLNFWQHSLLPNFDHSLSSNFRSRSVSRSTGHGNWIASPSVLVPDSMTIRSGAGFYNSISERINVENGSSTRHGPFHTCKNPTFNDHRRKLKQEFLDTESHRSMCSGNSIRGQVSSTTKQPYFAAQISKRGGDTNESISSETKWSFNAEKCSQTKRKADDLDLSLTLFTEAKRKGSQEKFIMGRGRRGKQFISFFIFYFNKRKQFYISDEHAIKASKTDKYPGSDYVNLRIQSEILLVLVQDDWYK</sequence>
<feature type="region of interest" description="Disordered" evidence="5">
    <location>
        <begin position="1"/>
        <end position="54"/>
    </location>
</feature>
<dbReference type="PANTHER" id="PTHR31314:SF168">
    <property type="entry name" value="MYB-LIKE HTH TRANSCRIPTIONAL REGULATOR FAMILY PROTEIN"/>
    <property type="match status" value="1"/>
</dbReference>
<evidence type="ECO:0000256" key="5">
    <source>
        <dbReference type="SAM" id="MobiDB-lite"/>
    </source>
</evidence>
<feature type="domain" description="HTH myb-type" evidence="6">
    <location>
        <begin position="58"/>
        <end position="118"/>
    </location>
</feature>
<dbReference type="GO" id="GO:0003677">
    <property type="term" value="F:DNA binding"/>
    <property type="evidence" value="ECO:0007669"/>
    <property type="project" value="InterPro"/>
</dbReference>
<feature type="compositionally biased region" description="Basic and acidic residues" evidence="5">
    <location>
        <begin position="17"/>
        <end position="31"/>
    </location>
</feature>
<comment type="caution">
    <text evidence="7">The sequence shown here is derived from an EMBL/GenBank/DDBJ whole genome shotgun (WGS) entry which is preliminary data.</text>
</comment>
<evidence type="ECO:0000313" key="7">
    <source>
        <dbReference type="EMBL" id="KAJ6777418.1"/>
    </source>
</evidence>
<evidence type="ECO:0000256" key="4">
    <source>
        <dbReference type="ARBA" id="ARBA00023242"/>
    </source>
</evidence>
<keyword evidence="8" id="KW-1185">Reference proteome</keyword>